<organism evidence="2 3">
    <name type="scientific">Apiospora rasikravindrae</name>
    <dbReference type="NCBI Taxonomy" id="990691"/>
    <lineage>
        <taxon>Eukaryota</taxon>
        <taxon>Fungi</taxon>
        <taxon>Dikarya</taxon>
        <taxon>Ascomycota</taxon>
        <taxon>Pezizomycotina</taxon>
        <taxon>Sordariomycetes</taxon>
        <taxon>Xylariomycetidae</taxon>
        <taxon>Amphisphaeriales</taxon>
        <taxon>Apiosporaceae</taxon>
        <taxon>Apiospora</taxon>
    </lineage>
</organism>
<feature type="region of interest" description="Disordered" evidence="1">
    <location>
        <begin position="1"/>
        <end position="28"/>
    </location>
</feature>
<keyword evidence="3" id="KW-1185">Reference proteome</keyword>
<evidence type="ECO:0000313" key="3">
    <source>
        <dbReference type="Proteomes" id="UP001444661"/>
    </source>
</evidence>
<protein>
    <submittedName>
        <fullName evidence="2">Uncharacterized protein</fullName>
    </submittedName>
</protein>
<evidence type="ECO:0000313" key="2">
    <source>
        <dbReference type="EMBL" id="KAK8056360.1"/>
    </source>
</evidence>
<evidence type="ECO:0000256" key="1">
    <source>
        <dbReference type="SAM" id="MobiDB-lite"/>
    </source>
</evidence>
<reference evidence="2 3" key="1">
    <citation type="submission" date="2023-01" db="EMBL/GenBank/DDBJ databases">
        <title>Analysis of 21 Apiospora genomes using comparative genomics revels a genus with tremendous synthesis potential of carbohydrate active enzymes and secondary metabolites.</title>
        <authorList>
            <person name="Sorensen T."/>
        </authorList>
    </citation>
    <scope>NUCLEOTIDE SEQUENCE [LARGE SCALE GENOMIC DNA]</scope>
    <source>
        <strain evidence="2 3">CBS 33761</strain>
    </source>
</reference>
<accession>A0ABR1UE51</accession>
<name>A0ABR1UE51_9PEZI</name>
<comment type="caution">
    <text evidence="2">The sequence shown here is derived from an EMBL/GenBank/DDBJ whole genome shotgun (WGS) entry which is preliminary data.</text>
</comment>
<gene>
    <name evidence="2" type="ORF">PG993_001587</name>
</gene>
<dbReference type="Proteomes" id="UP001444661">
    <property type="component" value="Unassembled WGS sequence"/>
</dbReference>
<sequence length="62" mass="6615">MHLGSVRGKEVYEEEANPRPAGVSCEREGAFGGTRTNAEVAEGDVLVDVRLRVRVSGTTIVS</sequence>
<dbReference type="EMBL" id="JAQQWK010000001">
    <property type="protein sequence ID" value="KAK8056360.1"/>
    <property type="molecule type" value="Genomic_DNA"/>
</dbReference>
<proteinExistence type="predicted"/>